<reference evidence="1" key="1">
    <citation type="submission" date="2023-02" db="EMBL/GenBank/DDBJ databases">
        <title>NDM-1 &amp; ACT-7 co producing ST 133 Enterobacter.</title>
        <authorList>
            <person name="Halder G."/>
            <person name="Chaudhuri B."/>
            <person name="Dutta S."/>
        </authorList>
    </citation>
    <scope>NUCLEOTIDE SEQUENCE</scope>
    <source>
        <strain evidence="1">PEER 323</strain>
    </source>
</reference>
<dbReference type="PANTHER" id="PTHR45982:SF1">
    <property type="entry name" value="REGULATOR OF CHROMOSOME CONDENSATION"/>
    <property type="match status" value="1"/>
</dbReference>
<sequence>MPNETNTNTSFKIMGARTNNTSPWLYARKKLVALDRQTLIPIEVHWRYENETESKTGKYFSDTDPNQRIIATLGSENITLNIANISSDCTSIVAIKNDGKATSYVNPANGGTMPDFIENHNIRLASGGSDSLLAINKENELFTWGSDENGVLDTPDGLSTMEIEQIRGGSGAICVMGKKGDIKVWGKETQLPPNEIATLSDVKNIYSGFDFAVLRKNGKIASWGEVTNAPPEDISALDDIVDVAAGGYGFAAIREYTVRKVVGWGSKYYDMDVPDNIASLDDIAEVHASLDFFVARRTNGSVVAWGENDHGCAQVPSQIAALTDIIDVQLAGETAVAILRENGTVMAWGGPISSAVPAGLNDVIALSGIRGAFAALKSNGTVVGWGIYTTEGMEDQLTDVCGVYSNGNSFWALKNDDTVVVWGDKGWGGDMADVPTDLQGNISYEAK</sequence>
<name>A0AAE4J5P6_9ENTR</name>
<comment type="caution">
    <text evidence="1">The sequence shown here is derived from an EMBL/GenBank/DDBJ whole genome shotgun (WGS) entry which is preliminary data.</text>
</comment>
<dbReference type="Gene3D" id="2.130.10.30">
    <property type="entry name" value="Regulator of chromosome condensation 1/beta-lactamase-inhibitor protein II"/>
    <property type="match status" value="2"/>
</dbReference>
<proteinExistence type="predicted"/>
<organism evidence="1 2">
    <name type="scientific">Enterobacter hormaechei subsp. steigerwaltii</name>
    <dbReference type="NCBI Taxonomy" id="299766"/>
    <lineage>
        <taxon>Bacteria</taxon>
        <taxon>Pseudomonadati</taxon>
        <taxon>Pseudomonadota</taxon>
        <taxon>Gammaproteobacteria</taxon>
        <taxon>Enterobacterales</taxon>
        <taxon>Enterobacteriaceae</taxon>
        <taxon>Enterobacter</taxon>
        <taxon>Enterobacter cloacae complex</taxon>
    </lineage>
</organism>
<dbReference type="RefSeq" id="WP_032647272.1">
    <property type="nucleotide sequence ID" value="NZ_BLXH01000001.1"/>
</dbReference>
<evidence type="ECO:0000313" key="2">
    <source>
        <dbReference type="Proteomes" id="UP001182277"/>
    </source>
</evidence>
<evidence type="ECO:0000313" key="1">
    <source>
        <dbReference type="EMBL" id="MDS0019287.1"/>
    </source>
</evidence>
<dbReference type="PANTHER" id="PTHR45982">
    <property type="entry name" value="REGULATOR OF CHROMOSOME CONDENSATION"/>
    <property type="match status" value="1"/>
</dbReference>
<dbReference type="InterPro" id="IPR009091">
    <property type="entry name" value="RCC1/BLIP-II"/>
</dbReference>
<dbReference type="AlphaFoldDB" id="A0AAE4J5P6"/>
<dbReference type="EMBL" id="JARDRS010000005">
    <property type="protein sequence ID" value="MDS0019287.1"/>
    <property type="molecule type" value="Genomic_DNA"/>
</dbReference>
<accession>A0AAE4J5P6</accession>
<protein>
    <submittedName>
        <fullName evidence="1">Uncharacterized protein</fullName>
    </submittedName>
</protein>
<dbReference type="SUPFAM" id="SSF50985">
    <property type="entry name" value="RCC1/BLIP-II"/>
    <property type="match status" value="1"/>
</dbReference>
<dbReference type="InterPro" id="IPR051553">
    <property type="entry name" value="Ran_GTPase-activating"/>
</dbReference>
<dbReference type="Proteomes" id="UP001182277">
    <property type="component" value="Unassembled WGS sequence"/>
</dbReference>
<gene>
    <name evidence="1" type="ORF">PTZ61_11345</name>
</gene>